<evidence type="ECO:0000313" key="4">
    <source>
        <dbReference type="Proteomes" id="UP000245086"/>
    </source>
</evidence>
<reference evidence="3 4" key="1">
    <citation type="journal article" date="2018" name="Genome Announc.">
        <title>Draft Genome Sequence of "Candidatus Phycosocius bacilliformis," an Alphaproteobacterial Ectosymbiont of the Hydrocarbon-Producing Green Alga Botryococcus braunii.</title>
        <authorList>
            <person name="Tanabe Y."/>
            <person name="Yamaguchi H."/>
            <person name="Watanabe M.M."/>
        </authorList>
    </citation>
    <scope>NUCLEOTIDE SEQUENCE [LARGE SCALE GENOMIC DNA]</scope>
    <source>
        <strain evidence="3 4">BOTRYCO-2</strain>
    </source>
</reference>
<dbReference type="Proteomes" id="UP000245086">
    <property type="component" value="Unassembled WGS sequence"/>
</dbReference>
<name>A0A2P2E7D7_9PROT</name>
<evidence type="ECO:0000259" key="2">
    <source>
        <dbReference type="Pfam" id="PF04151"/>
    </source>
</evidence>
<evidence type="ECO:0000256" key="1">
    <source>
        <dbReference type="SAM" id="SignalP"/>
    </source>
</evidence>
<feature type="chain" id="PRO_5015107973" description="Peptidase C-terminal archaeal/bacterial domain-containing protein" evidence="1">
    <location>
        <begin position="23"/>
        <end position="616"/>
    </location>
</feature>
<dbReference type="EMBL" id="BFBR01000001">
    <property type="protein sequence ID" value="GBF56972.1"/>
    <property type="molecule type" value="Genomic_DNA"/>
</dbReference>
<gene>
    <name evidence="3" type="ORF">PbB2_00629</name>
</gene>
<feature type="domain" description="Peptidase C-terminal archaeal/bacterial" evidence="2">
    <location>
        <begin position="413"/>
        <end position="483"/>
    </location>
</feature>
<dbReference type="Pfam" id="PF04151">
    <property type="entry name" value="PPC"/>
    <property type="match status" value="2"/>
</dbReference>
<feature type="domain" description="Peptidase C-terminal archaeal/bacterial" evidence="2">
    <location>
        <begin position="170"/>
        <end position="231"/>
    </location>
</feature>
<organism evidence="3 4">
    <name type="scientific">Candidatus Phycosocius bacilliformis</name>
    <dbReference type="NCBI Taxonomy" id="1445552"/>
    <lineage>
        <taxon>Bacteria</taxon>
        <taxon>Pseudomonadati</taxon>
        <taxon>Pseudomonadota</taxon>
        <taxon>Alphaproteobacteria</taxon>
        <taxon>Caulobacterales</taxon>
        <taxon>Caulobacterales incertae sedis</taxon>
        <taxon>Candidatus Phycosocius</taxon>
    </lineage>
</organism>
<proteinExistence type="predicted"/>
<accession>A0A2P2E7D7</accession>
<feature type="signal peptide" evidence="1">
    <location>
        <begin position="1"/>
        <end position="22"/>
    </location>
</feature>
<keyword evidence="1" id="KW-0732">Signal</keyword>
<dbReference type="InterPro" id="IPR007280">
    <property type="entry name" value="Peptidase_C_arc/bac"/>
</dbReference>
<protein>
    <recommendedName>
        <fullName evidence="2">Peptidase C-terminal archaeal/bacterial domain-containing protein</fullName>
    </recommendedName>
</protein>
<evidence type="ECO:0000313" key="3">
    <source>
        <dbReference type="EMBL" id="GBF56972.1"/>
    </source>
</evidence>
<sequence>MSKTWLYSLSFLALLAGEPALAQQGPPQVTLGRAMTSQLGPEDPKLDSDQSSYEVYQLRATPGHVVKVQVETDDFVPFLSVGDALTEGCENCRSDLGSPAVVQVVVPADGILLISVNGYEAGDSGSYRLLATAEAPTPLSAQPVTFGQTVSGTLSESAGITASGERAVAYAVRLPAGQNVQLAATSDDFDPKLELYSPAGAKVAEDDDGGPGVSARIRYQVPSAGLYQLRVLAVGSPASGGFQLTTGNRPPVVPMPAPRPLSIGQTVSGNITSATPSYERDGEAVTAVRYALPMVAGQVYRMTAIAPDGSDLDPKVAVGKVDSNDALDSVLSDDDGGGGRNASLRFRPETTGTYVVEVQRVSNTTGAYRLLVVQSAPDRPAGSPRTVALGDGVNDVLRDGDARDGENDTLYRDYRVTLKGGARYVFDAERADESSLDPVMAVLQSEGGRQTQLATDDDGGEGLNARIRFVAPKDGTYLVRVRANSSNQEGAFRFKVSEAAPLVTPPAPSAITIGQVVRGNLDSGDPTRQDAYYYDRYVFSAQAGETYEISAESDDFDIEVGARQFDGEDYVSDDDGGEGTNSKLSYTVTISGRQVIRVTSVNDGATGSYQLRVVRQ</sequence>
<dbReference type="Gene3D" id="2.60.120.380">
    <property type="match status" value="5"/>
</dbReference>
<keyword evidence="4" id="KW-1185">Reference proteome</keyword>
<comment type="caution">
    <text evidence="3">The sequence shown here is derived from an EMBL/GenBank/DDBJ whole genome shotgun (WGS) entry which is preliminary data.</text>
</comment>
<dbReference type="AlphaFoldDB" id="A0A2P2E7D7"/>
<dbReference type="RefSeq" id="WP_192576137.1">
    <property type="nucleotide sequence ID" value="NZ_BFBR01000001.1"/>
</dbReference>